<accession>A0ABU6PXD0</accession>
<dbReference type="InterPro" id="IPR007627">
    <property type="entry name" value="RNA_pol_sigma70_r2"/>
</dbReference>
<dbReference type="Proteomes" id="UP001343257">
    <property type="component" value="Unassembled WGS sequence"/>
</dbReference>
<name>A0ABU6PXD0_9BACL</name>
<evidence type="ECO:0000259" key="1">
    <source>
        <dbReference type="Pfam" id="PF04542"/>
    </source>
</evidence>
<protein>
    <submittedName>
        <fullName evidence="2">Sigma factor</fullName>
    </submittedName>
</protein>
<evidence type="ECO:0000313" key="2">
    <source>
        <dbReference type="EMBL" id="MED5019540.1"/>
    </source>
</evidence>
<gene>
    <name evidence="2" type="ORF">P9847_19735</name>
</gene>
<dbReference type="Gene3D" id="1.10.1740.10">
    <property type="match status" value="1"/>
</dbReference>
<organism evidence="2 3">
    <name type="scientific">Paenibacillus chibensis</name>
    <dbReference type="NCBI Taxonomy" id="59846"/>
    <lineage>
        <taxon>Bacteria</taxon>
        <taxon>Bacillati</taxon>
        <taxon>Bacillota</taxon>
        <taxon>Bacilli</taxon>
        <taxon>Bacillales</taxon>
        <taxon>Paenibacillaceae</taxon>
        <taxon>Paenibacillus</taxon>
    </lineage>
</organism>
<proteinExistence type="predicted"/>
<keyword evidence="3" id="KW-1185">Reference proteome</keyword>
<dbReference type="InterPro" id="IPR013325">
    <property type="entry name" value="RNA_pol_sigma_r2"/>
</dbReference>
<feature type="domain" description="RNA polymerase sigma-70 region 2" evidence="1">
    <location>
        <begin position="24"/>
        <end position="89"/>
    </location>
</feature>
<dbReference type="EMBL" id="JARTLD010000049">
    <property type="protein sequence ID" value="MED5019540.1"/>
    <property type="molecule type" value="Genomic_DNA"/>
</dbReference>
<dbReference type="Pfam" id="PF04542">
    <property type="entry name" value="Sigma70_r2"/>
    <property type="match status" value="1"/>
</dbReference>
<reference evidence="2 3" key="1">
    <citation type="submission" date="2023-03" db="EMBL/GenBank/DDBJ databases">
        <title>Bacillus Genome Sequencing.</title>
        <authorList>
            <person name="Dunlap C."/>
        </authorList>
    </citation>
    <scope>NUCLEOTIDE SEQUENCE [LARGE SCALE GENOMIC DNA]</scope>
    <source>
        <strain evidence="2 3">NRS-52</strain>
    </source>
</reference>
<sequence>MKITEENLVSELRRQNEKALYYVIDQYGGFIKSIIRKHLHQQDVHEECMDDILLSVWTHANSYTGEKGSFKHWLAAVSKFKAIDYERKYYRENSKVQFIGNDMERISGSYILETENELRKELEEMLGSLKEPEYQAEMNGICILS</sequence>
<evidence type="ECO:0000313" key="3">
    <source>
        <dbReference type="Proteomes" id="UP001343257"/>
    </source>
</evidence>
<dbReference type="SUPFAM" id="SSF88946">
    <property type="entry name" value="Sigma2 domain of RNA polymerase sigma factors"/>
    <property type="match status" value="1"/>
</dbReference>
<comment type="caution">
    <text evidence="2">The sequence shown here is derived from an EMBL/GenBank/DDBJ whole genome shotgun (WGS) entry which is preliminary data.</text>
</comment>
<dbReference type="RefSeq" id="WP_328280604.1">
    <property type="nucleotide sequence ID" value="NZ_JARTLD010000049.1"/>
</dbReference>